<feature type="compositionally biased region" description="Basic and acidic residues" evidence="1">
    <location>
        <begin position="102"/>
        <end position="112"/>
    </location>
</feature>
<protein>
    <submittedName>
        <fullName evidence="2">Uncharacterized protein</fullName>
    </submittedName>
</protein>
<reference evidence="2" key="1">
    <citation type="submission" date="2022-12" db="EMBL/GenBank/DDBJ databases">
        <authorList>
            <person name="Petersen C."/>
        </authorList>
    </citation>
    <scope>NUCLEOTIDE SEQUENCE</scope>
    <source>
        <strain evidence="2">IBT 29677</strain>
    </source>
</reference>
<feature type="region of interest" description="Disordered" evidence="1">
    <location>
        <begin position="1"/>
        <end position="26"/>
    </location>
</feature>
<feature type="region of interest" description="Disordered" evidence="1">
    <location>
        <begin position="72"/>
        <end position="112"/>
    </location>
</feature>
<evidence type="ECO:0000313" key="3">
    <source>
        <dbReference type="Proteomes" id="UP001147747"/>
    </source>
</evidence>
<accession>A0A9X0BEV3</accession>
<name>A0A9X0BEV3_9EURO</name>
<gene>
    <name evidence="2" type="ORF">N7509_001172</name>
</gene>
<dbReference type="Proteomes" id="UP001147747">
    <property type="component" value="Unassembled WGS sequence"/>
</dbReference>
<evidence type="ECO:0000256" key="1">
    <source>
        <dbReference type="SAM" id="MobiDB-lite"/>
    </source>
</evidence>
<evidence type="ECO:0000313" key="2">
    <source>
        <dbReference type="EMBL" id="KAJ5414545.1"/>
    </source>
</evidence>
<sequence>MSWHLDNTNPLSAHEQNRGTFEEPSNRRAQNINGISDSECAALGLLFEDPRPFTSAYWQTFDFLCRYWPPVTTTSSSSNTPQNFQTDLGEKSSVNRQAFNSRGDHQKKNKDR</sequence>
<dbReference type="OrthoDB" id="10359994at2759"/>
<dbReference type="AlphaFoldDB" id="A0A9X0BEV3"/>
<keyword evidence="3" id="KW-1185">Reference proteome</keyword>
<reference evidence="2" key="2">
    <citation type="journal article" date="2023" name="IMA Fungus">
        <title>Comparative genomic study of the Penicillium genus elucidates a diverse pangenome and 15 lateral gene transfer events.</title>
        <authorList>
            <person name="Petersen C."/>
            <person name="Sorensen T."/>
            <person name="Nielsen M.R."/>
            <person name="Sondergaard T.E."/>
            <person name="Sorensen J.L."/>
            <person name="Fitzpatrick D.A."/>
            <person name="Frisvad J.C."/>
            <person name="Nielsen K.L."/>
        </authorList>
    </citation>
    <scope>NUCLEOTIDE SEQUENCE</scope>
    <source>
        <strain evidence="2">IBT 29677</strain>
    </source>
</reference>
<dbReference type="GeneID" id="81364789"/>
<feature type="compositionally biased region" description="Polar residues" evidence="1">
    <location>
        <begin position="1"/>
        <end position="11"/>
    </location>
</feature>
<dbReference type="RefSeq" id="XP_056494391.1">
    <property type="nucleotide sequence ID" value="XM_056625809.1"/>
</dbReference>
<organism evidence="2 3">
    <name type="scientific">Penicillium cosmopolitanum</name>
    <dbReference type="NCBI Taxonomy" id="1131564"/>
    <lineage>
        <taxon>Eukaryota</taxon>
        <taxon>Fungi</taxon>
        <taxon>Dikarya</taxon>
        <taxon>Ascomycota</taxon>
        <taxon>Pezizomycotina</taxon>
        <taxon>Eurotiomycetes</taxon>
        <taxon>Eurotiomycetidae</taxon>
        <taxon>Eurotiales</taxon>
        <taxon>Aspergillaceae</taxon>
        <taxon>Penicillium</taxon>
    </lineage>
</organism>
<dbReference type="EMBL" id="JAPZBU010000003">
    <property type="protein sequence ID" value="KAJ5414545.1"/>
    <property type="molecule type" value="Genomic_DNA"/>
</dbReference>
<feature type="compositionally biased region" description="Polar residues" evidence="1">
    <location>
        <begin position="81"/>
        <end position="100"/>
    </location>
</feature>
<feature type="compositionally biased region" description="Basic and acidic residues" evidence="1">
    <location>
        <begin position="15"/>
        <end position="26"/>
    </location>
</feature>
<proteinExistence type="predicted"/>
<comment type="caution">
    <text evidence="2">The sequence shown here is derived from an EMBL/GenBank/DDBJ whole genome shotgun (WGS) entry which is preliminary data.</text>
</comment>